<comment type="caution">
    <text evidence="2">The sequence shown here is derived from an EMBL/GenBank/DDBJ whole genome shotgun (WGS) entry which is preliminary data.</text>
</comment>
<evidence type="ECO:0008006" key="4">
    <source>
        <dbReference type="Google" id="ProtNLM"/>
    </source>
</evidence>
<organism evidence="2 3">
    <name type="scientific">Glutamicibacter nicotianae</name>
    <name type="common">Arthrobacter nicotianae</name>
    <dbReference type="NCBI Taxonomy" id="37929"/>
    <lineage>
        <taxon>Bacteria</taxon>
        <taxon>Bacillati</taxon>
        <taxon>Actinomycetota</taxon>
        <taxon>Actinomycetes</taxon>
        <taxon>Micrococcales</taxon>
        <taxon>Micrococcaceae</taxon>
        <taxon>Glutamicibacter</taxon>
    </lineage>
</organism>
<reference evidence="2 3" key="1">
    <citation type="submission" date="2019-06" db="EMBL/GenBank/DDBJ databases">
        <title>Whole genome shotgun sequence of Glutamicibacter nicotianae NBRC 14234.</title>
        <authorList>
            <person name="Hosoyama A."/>
            <person name="Uohara A."/>
            <person name="Ohji S."/>
            <person name="Ichikawa N."/>
        </authorList>
    </citation>
    <scope>NUCLEOTIDE SEQUENCE [LARGE SCALE GENOMIC DNA]</scope>
    <source>
        <strain evidence="2 3">NBRC 14234</strain>
    </source>
</reference>
<dbReference type="EMBL" id="BJNE01000002">
    <property type="protein sequence ID" value="GEC11436.1"/>
    <property type="molecule type" value="Genomic_DNA"/>
</dbReference>
<proteinExistence type="predicted"/>
<keyword evidence="1" id="KW-0732">Signal</keyword>
<name>A0ABQ0RHY5_GLUNI</name>
<sequence length="182" mass="19805">MNKKRYLAVGSLSIISALLLSGCSVSDLLSDKLDESTTRTAESSSKAVADGLLPNWVPEGGTNIELVQRNTGNERIFVMDYEGELNDGQCTALSKVGDPTDAELAKAYASDPRTKDLAAVEISKTRTLDADWWPDDAQTHTTDLCGRFWVHQADGKLYAFAPDLVVQVQAIEKERAAAENNK</sequence>
<evidence type="ECO:0000313" key="2">
    <source>
        <dbReference type="EMBL" id="GEC11436.1"/>
    </source>
</evidence>
<gene>
    <name evidence="2" type="ORF">ANI01nite_06390</name>
</gene>
<protein>
    <recommendedName>
        <fullName evidence="4">Lipoprotein</fullName>
    </recommendedName>
</protein>
<feature type="chain" id="PRO_5045943814" description="Lipoprotein" evidence="1">
    <location>
        <begin position="27"/>
        <end position="182"/>
    </location>
</feature>
<dbReference type="PROSITE" id="PS51257">
    <property type="entry name" value="PROKAR_LIPOPROTEIN"/>
    <property type="match status" value="1"/>
</dbReference>
<feature type="signal peptide" evidence="1">
    <location>
        <begin position="1"/>
        <end position="26"/>
    </location>
</feature>
<dbReference type="RefSeq" id="WP_141355965.1">
    <property type="nucleotide sequence ID" value="NZ_BAAAWM010000001.1"/>
</dbReference>
<keyword evidence="3" id="KW-1185">Reference proteome</keyword>
<evidence type="ECO:0000256" key="1">
    <source>
        <dbReference type="SAM" id="SignalP"/>
    </source>
</evidence>
<accession>A0ABQ0RHY5</accession>
<evidence type="ECO:0000313" key="3">
    <source>
        <dbReference type="Proteomes" id="UP000316242"/>
    </source>
</evidence>
<dbReference type="Proteomes" id="UP000316242">
    <property type="component" value="Unassembled WGS sequence"/>
</dbReference>